<accession>A0ABU6UL00</accession>
<keyword evidence="2" id="KW-1185">Reference proteome</keyword>
<organism evidence="1 2">
    <name type="scientific">Stylosanthes scabra</name>
    <dbReference type="NCBI Taxonomy" id="79078"/>
    <lineage>
        <taxon>Eukaryota</taxon>
        <taxon>Viridiplantae</taxon>
        <taxon>Streptophyta</taxon>
        <taxon>Embryophyta</taxon>
        <taxon>Tracheophyta</taxon>
        <taxon>Spermatophyta</taxon>
        <taxon>Magnoliopsida</taxon>
        <taxon>eudicotyledons</taxon>
        <taxon>Gunneridae</taxon>
        <taxon>Pentapetalae</taxon>
        <taxon>rosids</taxon>
        <taxon>fabids</taxon>
        <taxon>Fabales</taxon>
        <taxon>Fabaceae</taxon>
        <taxon>Papilionoideae</taxon>
        <taxon>50 kb inversion clade</taxon>
        <taxon>dalbergioids sensu lato</taxon>
        <taxon>Dalbergieae</taxon>
        <taxon>Pterocarpus clade</taxon>
        <taxon>Stylosanthes</taxon>
    </lineage>
</organism>
<sequence length="70" mass="7694">MARPRPQRALQHLHALPTVITDGHLDAACTDDLAVGTKLAEAAVGAACGWGSFEFVLFRRCPYLSRHYGW</sequence>
<dbReference type="EMBL" id="JASCZI010121477">
    <property type="protein sequence ID" value="MED6161911.1"/>
    <property type="molecule type" value="Genomic_DNA"/>
</dbReference>
<dbReference type="Proteomes" id="UP001341840">
    <property type="component" value="Unassembled WGS sequence"/>
</dbReference>
<reference evidence="1 2" key="1">
    <citation type="journal article" date="2023" name="Plants (Basel)">
        <title>Bridging the Gap: Combining Genomics and Transcriptomics Approaches to Understand Stylosanthes scabra, an Orphan Legume from the Brazilian Caatinga.</title>
        <authorList>
            <person name="Ferreira-Neto J.R.C."/>
            <person name="da Silva M.D."/>
            <person name="Binneck E."/>
            <person name="de Melo N.F."/>
            <person name="da Silva R.H."/>
            <person name="de Melo A.L.T.M."/>
            <person name="Pandolfi V."/>
            <person name="Bustamante F.O."/>
            <person name="Brasileiro-Vidal A.C."/>
            <person name="Benko-Iseppon A.M."/>
        </authorList>
    </citation>
    <scope>NUCLEOTIDE SEQUENCE [LARGE SCALE GENOMIC DNA]</scope>
    <source>
        <tissue evidence="1">Leaves</tissue>
    </source>
</reference>
<gene>
    <name evidence="1" type="ORF">PIB30_065267</name>
</gene>
<proteinExistence type="predicted"/>
<name>A0ABU6UL00_9FABA</name>
<comment type="caution">
    <text evidence="1">The sequence shown here is derived from an EMBL/GenBank/DDBJ whole genome shotgun (WGS) entry which is preliminary data.</text>
</comment>
<evidence type="ECO:0000313" key="2">
    <source>
        <dbReference type="Proteomes" id="UP001341840"/>
    </source>
</evidence>
<protein>
    <submittedName>
        <fullName evidence="1">Uncharacterized protein</fullName>
    </submittedName>
</protein>
<evidence type="ECO:0000313" key="1">
    <source>
        <dbReference type="EMBL" id="MED6161911.1"/>
    </source>
</evidence>